<dbReference type="EMBL" id="GIIL01006913">
    <property type="protein sequence ID" value="NOV50639.1"/>
    <property type="molecule type" value="Transcribed_RNA"/>
</dbReference>
<dbReference type="InterPro" id="IPR013783">
    <property type="entry name" value="Ig-like_fold"/>
</dbReference>
<dbReference type="SMART" id="SM00409">
    <property type="entry name" value="IG"/>
    <property type="match status" value="3"/>
</dbReference>
<dbReference type="PROSITE" id="PS50835">
    <property type="entry name" value="IG_LIKE"/>
    <property type="match status" value="1"/>
</dbReference>
<dbReference type="InterPro" id="IPR007110">
    <property type="entry name" value="Ig-like_dom"/>
</dbReference>
<reference evidence="4" key="1">
    <citation type="submission" date="2020-03" db="EMBL/GenBank/DDBJ databases">
        <title>Transcriptomic Profiling of the Digestive Tract of the Rat Flea, Xenopsylla cheopis, Following Blood Feeding and Infection with Yersinia pestis.</title>
        <authorList>
            <person name="Bland D.M."/>
            <person name="Martens C.A."/>
            <person name="Virtaneva K."/>
            <person name="Kanakabandi K."/>
            <person name="Long D."/>
            <person name="Rosenke R."/>
            <person name="Saturday G.A."/>
            <person name="Hoyt F.H."/>
            <person name="Bruno D.P."/>
            <person name="Ribeiro J.M.C."/>
            <person name="Hinnebusch J."/>
        </authorList>
    </citation>
    <scope>NUCLEOTIDE SEQUENCE</scope>
</reference>
<dbReference type="AlphaFoldDB" id="A0A6M2DWB4"/>
<feature type="transmembrane region" description="Helical" evidence="1">
    <location>
        <begin position="659"/>
        <end position="679"/>
    </location>
</feature>
<feature type="chain" id="PRO_5027087807" description="Ig-like domain-containing protein" evidence="2">
    <location>
        <begin position="18"/>
        <end position="718"/>
    </location>
</feature>
<name>A0A6M2DWB4_XENCH</name>
<evidence type="ECO:0000256" key="2">
    <source>
        <dbReference type="SAM" id="SignalP"/>
    </source>
</evidence>
<dbReference type="Gene3D" id="2.60.40.10">
    <property type="entry name" value="Immunoglobulins"/>
    <property type="match status" value="1"/>
</dbReference>
<dbReference type="InterPro" id="IPR036179">
    <property type="entry name" value="Ig-like_dom_sf"/>
</dbReference>
<sequence>MILKVCTILLLICGISAVALEEEIRKPIVKEAKYGSTVTIRTSIDNWDYNLLRCTIKLPPHLDPAEKELEFKPNVDENLPKNVRPEFFSSDCSIEISDASEKEYGNWTMRSYYAKRNDVYKNITNPVIKQEFSLILVKEVESVPAQELTIPENSDLFLRLKDPVPNMTACQIKTPQEETITIWDSKGKDKIITTPEKPQFEFWENEDNSQCGVIVRQITNETGSGKWGIEAVDQNSILHRSTIQVNVDLADKKEDDYPVKRILTLGINEIIDLAPKGSMWCRARPVESPVNGYCVAKFIPVKKTDNKKWIVSWFSSISNEMIQKEVEFIVREPRYIETSVKEIKIKESKSYNLMCRLKSENIQHCIFERPDGKVFNMKPGIGSGRYSYHGNGYSTSSYHETDNECGMTIKDVQKEDFGIWKCYLNDPNSKQKSDVSFLTVGEEVAIEEIPRTKNKIIETHTSANLTITCGIRSSLDYCLIQHPNGTTTFEPNESTSFDIYDLRSGLCGVQVTNLTIRDEGEWSCRMGVKDAAEAATKYMVKVYDKKIISQKNENVKENNTASISCRIINNVTLSYCKFTRHDGFSIHSKNILNEKYEFSGNLDKGLCILNIFDVDSKHDIGEWICSASLVDNSEELSTKIQLLSHDAAESNLSTAGTQIILITVFSIGLVVATMFLIFYKYKNRIRRNISSRYSQNSIPKPEDPIPFYLAADSPLSKA</sequence>
<evidence type="ECO:0000313" key="4">
    <source>
        <dbReference type="EMBL" id="NOV50639.1"/>
    </source>
</evidence>
<dbReference type="InterPro" id="IPR003599">
    <property type="entry name" value="Ig_sub"/>
</dbReference>
<evidence type="ECO:0000256" key="1">
    <source>
        <dbReference type="SAM" id="Phobius"/>
    </source>
</evidence>
<accession>A0A6M2DWB4</accession>
<proteinExistence type="predicted"/>
<evidence type="ECO:0000259" key="3">
    <source>
        <dbReference type="PROSITE" id="PS50835"/>
    </source>
</evidence>
<protein>
    <recommendedName>
        <fullName evidence="3">Ig-like domain-containing protein</fullName>
    </recommendedName>
</protein>
<dbReference type="SUPFAM" id="SSF48726">
    <property type="entry name" value="Immunoglobulin"/>
    <property type="match status" value="1"/>
</dbReference>
<feature type="signal peptide" evidence="2">
    <location>
        <begin position="1"/>
        <end position="17"/>
    </location>
</feature>
<feature type="domain" description="Ig-like" evidence="3">
    <location>
        <begin position="333"/>
        <end position="436"/>
    </location>
</feature>
<organism evidence="4">
    <name type="scientific">Xenopsylla cheopis</name>
    <name type="common">Oriental rat flea</name>
    <name type="synonym">Pulex cheopis</name>
    <dbReference type="NCBI Taxonomy" id="163159"/>
    <lineage>
        <taxon>Eukaryota</taxon>
        <taxon>Metazoa</taxon>
        <taxon>Ecdysozoa</taxon>
        <taxon>Arthropoda</taxon>
        <taxon>Hexapoda</taxon>
        <taxon>Insecta</taxon>
        <taxon>Pterygota</taxon>
        <taxon>Neoptera</taxon>
        <taxon>Endopterygota</taxon>
        <taxon>Siphonaptera</taxon>
        <taxon>Pulicidae</taxon>
        <taxon>Xenopsyllinae</taxon>
        <taxon>Xenopsylla</taxon>
    </lineage>
</organism>
<keyword evidence="1" id="KW-0812">Transmembrane</keyword>
<keyword evidence="2" id="KW-0732">Signal</keyword>
<keyword evidence="1" id="KW-0472">Membrane</keyword>
<keyword evidence="1" id="KW-1133">Transmembrane helix</keyword>